<proteinExistence type="predicted"/>
<keyword evidence="4" id="KW-1185">Reference proteome</keyword>
<feature type="region of interest" description="Disordered" evidence="1">
    <location>
        <begin position="50"/>
        <end position="111"/>
    </location>
</feature>
<keyword evidence="2" id="KW-0732">Signal</keyword>
<dbReference type="Ensembl" id="ENSMMDT00005000119.1">
    <property type="protein sequence ID" value="ENSMMDP00005000115.1"/>
    <property type="gene ID" value="ENSMMDG00005000060.1"/>
</dbReference>
<dbReference type="AlphaFoldDB" id="A0A667W7S4"/>
<feature type="signal peptide" evidence="2">
    <location>
        <begin position="1"/>
        <end position="20"/>
    </location>
</feature>
<dbReference type="Proteomes" id="UP000472263">
    <property type="component" value="Chromosome 1"/>
</dbReference>
<accession>A0A667W7S4</accession>
<feature type="compositionally biased region" description="Pro residues" evidence="1">
    <location>
        <begin position="73"/>
        <end position="83"/>
    </location>
</feature>
<organism evidence="3 4">
    <name type="scientific">Myripristis murdjan</name>
    <name type="common">pinecone soldierfish</name>
    <dbReference type="NCBI Taxonomy" id="586833"/>
    <lineage>
        <taxon>Eukaryota</taxon>
        <taxon>Metazoa</taxon>
        <taxon>Chordata</taxon>
        <taxon>Craniata</taxon>
        <taxon>Vertebrata</taxon>
        <taxon>Euteleostomi</taxon>
        <taxon>Actinopterygii</taxon>
        <taxon>Neopterygii</taxon>
        <taxon>Teleostei</taxon>
        <taxon>Neoteleostei</taxon>
        <taxon>Acanthomorphata</taxon>
        <taxon>Holocentriformes</taxon>
        <taxon>Holocentridae</taxon>
        <taxon>Myripristis</taxon>
    </lineage>
</organism>
<evidence type="ECO:0000256" key="2">
    <source>
        <dbReference type="SAM" id="SignalP"/>
    </source>
</evidence>
<evidence type="ECO:0000256" key="1">
    <source>
        <dbReference type="SAM" id="MobiDB-lite"/>
    </source>
</evidence>
<protein>
    <submittedName>
        <fullName evidence="3">Uncharacterized protein</fullName>
    </submittedName>
</protein>
<sequence length="111" mass="12377">FVHLCFFCDCIVLLLHCVSHDSGASFTKAPAPDYASTPLQHFRQPLSQPEDNLQYVPWPEQSPPLYPYQSDEPFPPPPPPVSDPLPVGAAGPNSVQWMPAQQYPQPPFTTY</sequence>
<reference evidence="3" key="2">
    <citation type="submission" date="2025-08" db="UniProtKB">
        <authorList>
            <consortium name="Ensembl"/>
        </authorList>
    </citation>
    <scope>IDENTIFICATION</scope>
</reference>
<evidence type="ECO:0000313" key="4">
    <source>
        <dbReference type="Proteomes" id="UP000472263"/>
    </source>
</evidence>
<name>A0A667W7S4_9TELE</name>
<dbReference type="InParanoid" id="A0A667W7S4"/>
<feature type="chain" id="PRO_5025612248" evidence="2">
    <location>
        <begin position="21"/>
        <end position="111"/>
    </location>
</feature>
<reference evidence="3" key="3">
    <citation type="submission" date="2025-09" db="UniProtKB">
        <authorList>
            <consortium name="Ensembl"/>
        </authorList>
    </citation>
    <scope>IDENTIFICATION</scope>
</reference>
<evidence type="ECO:0000313" key="3">
    <source>
        <dbReference type="Ensembl" id="ENSMMDP00005000115.1"/>
    </source>
</evidence>
<reference evidence="3" key="1">
    <citation type="submission" date="2019-06" db="EMBL/GenBank/DDBJ databases">
        <authorList>
            <consortium name="Wellcome Sanger Institute Data Sharing"/>
        </authorList>
    </citation>
    <scope>NUCLEOTIDE SEQUENCE [LARGE SCALE GENOMIC DNA]</scope>
</reference>